<protein>
    <submittedName>
        <fullName evidence="6">LacI family transcriptional regulator</fullName>
    </submittedName>
</protein>
<dbReference type="CDD" id="cd06273">
    <property type="entry name" value="PBP1_LacI-like"/>
    <property type="match status" value="1"/>
</dbReference>
<dbReference type="EMBL" id="BAYX01000003">
    <property type="protein sequence ID" value="GAJ92345.1"/>
    <property type="molecule type" value="Genomic_DNA"/>
</dbReference>
<evidence type="ECO:0000313" key="7">
    <source>
        <dbReference type="Proteomes" id="UP000026941"/>
    </source>
</evidence>
<dbReference type="PANTHER" id="PTHR30146:SF138">
    <property type="entry name" value="TRANSCRIPTIONAL REGULATORY PROTEIN"/>
    <property type="match status" value="1"/>
</dbReference>
<dbReference type="PANTHER" id="PTHR30146">
    <property type="entry name" value="LACI-RELATED TRANSCRIPTIONAL REPRESSOR"/>
    <property type="match status" value="1"/>
</dbReference>
<feature type="compositionally biased region" description="Polar residues" evidence="4">
    <location>
        <begin position="1"/>
        <end position="10"/>
    </location>
</feature>
<dbReference type="InterPro" id="IPR010982">
    <property type="entry name" value="Lambda_DNA-bd_dom_sf"/>
</dbReference>
<keyword evidence="2" id="KW-0238">DNA-binding</keyword>
<feature type="domain" description="HTH lacI-type" evidence="5">
    <location>
        <begin position="23"/>
        <end position="77"/>
    </location>
</feature>
<dbReference type="GeneID" id="86851313"/>
<dbReference type="AlphaFoldDB" id="A0AA87Q3C6"/>
<dbReference type="Pfam" id="PF13377">
    <property type="entry name" value="Peripla_BP_3"/>
    <property type="match status" value="1"/>
</dbReference>
<dbReference type="Gene3D" id="1.10.260.40">
    <property type="entry name" value="lambda repressor-like DNA-binding domains"/>
    <property type="match status" value="1"/>
</dbReference>
<dbReference type="GO" id="GO:0003700">
    <property type="term" value="F:DNA-binding transcription factor activity"/>
    <property type="evidence" value="ECO:0007669"/>
    <property type="project" value="TreeGrafter"/>
</dbReference>
<evidence type="ECO:0000256" key="1">
    <source>
        <dbReference type="ARBA" id="ARBA00023015"/>
    </source>
</evidence>
<gene>
    <name evidence="6" type="ORF">RRH01S_03_04190</name>
</gene>
<evidence type="ECO:0000256" key="2">
    <source>
        <dbReference type="ARBA" id="ARBA00023125"/>
    </source>
</evidence>
<dbReference type="RefSeq" id="WP_012649440.1">
    <property type="nucleotide sequence ID" value="NZ_BAYX01000003.1"/>
</dbReference>
<keyword evidence="1" id="KW-0805">Transcription regulation</keyword>
<proteinExistence type="predicted"/>
<dbReference type="Proteomes" id="UP000026941">
    <property type="component" value="Unassembled WGS sequence"/>
</dbReference>
<feature type="region of interest" description="Disordered" evidence="4">
    <location>
        <begin position="1"/>
        <end position="22"/>
    </location>
</feature>
<dbReference type="PROSITE" id="PS50932">
    <property type="entry name" value="HTH_LACI_2"/>
    <property type="match status" value="1"/>
</dbReference>
<evidence type="ECO:0000256" key="3">
    <source>
        <dbReference type="ARBA" id="ARBA00023163"/>
    </source>
</evidence>
<evidence type="ECO:0000313" key="6">
    <source>
        <dbReference type="EMBL" id="GAJ92345.1"/>
    </source>
</evidence>
<dbReference type="CDD" id="cd01392">
    <property type="entry name" value="HTH_LacI"/>
    <property type="match status" value="1"/>
</dbReference>
<dbReference type="InterPro" id="IPR000843">
    <property type="entry name" value="HTH_LacI"/>
</dbReference>
<evidence type="ECO:0000256" key="4">
    <source>
        <dbReference type="SAM" id="MobiDB-lite"/>
    </source>
</evidence>
<dbReference type="Pfam" id="PF00356">
    <property type="entry name" value="LacI"/>
    <property type="match status" value="1"/>
</dbReference>
<reference evidence="6 7" key="1">
    <citation type="submission" date="2014-05" db="EMBL/GenBank/DDBJ databases">
        <title>Whole genome shotgun sequence of Rhizobium rhizogenes NBRC 13257.</title>
        <authorList>
            <person name="Katano-Makiyama Y."/>
            <person name="Hosoyama A."/>
            <person name="Hashimoto M."/>
            <person name="Hosoyama Y."/>
            <person name="Noguchi M."/>
            <person name="Tsuchikane K."/>
            <person name="Kimura A."/>
            <person name="Ohji S."/>
            <person name="Ichikawa N."/>
            <person name="Yamazoe A."/>
            <person name="Fujita N."/>
        </authorList>
    </citation>
    <scope>NUCLEOTIDE SEQUENCE [LARGE SCALE GENOMIC DNA]</scope>
    <source>
        <strain evidence="6 7">NBRC 13257</strain>
    </source>
</reference>
<dbReference type="GO" id="GO:0000976">
    <property type="term" value="F:transcription cis-regulatory region binding"/>
    <property type="evidence" value="ECO:0007669"/>
    <property type="project" value="TreeGrafter"/>
</dbReference>
<dbReference type="InterPro" id="IPR046335">
    <property type="entry name" value="LacI/GalR-like_sensor"/>
</dbReference>
<name>A0AA87Q3C6_RHIRH</name>
<accession>A0AA87Q3C6</accession>
<dbReference type="Gene3D" id="3.40.50.2300">
    <property type="match status" value="2"/>
</dbReference>
<dbReference type="SMART" id="SM00354">
    <property type="entry name" value="HTH_LACI"/>
    <property type="match status" value="1"/>
</dbReference>
<evidence type="ECO:0000259" key="5">
    <source>
        <dbReference type="PROSITE" id="PS50932"/>
    </source>
</evidence>
<comment type="caution">
    <text evidence="6">The sequence shown here is derived from an EMBL/GenBank/DDBJ whole genome shotgun (WGS) entry which is preliminary data.</text>
</comment>
<sequence length="356" mass="38289">MNEPIESSQKLGARRARGNSGRVKLEEVAQRAGVSTATVSRAFNEPEKVSQSVRERVLEAARALNWIPNAAGRALASSRTHIAGAIIPTLDNEIFAHQISGMQSVFAERGFTLFLGCSNYDPDEGLKQVQAMLARGVEALAIVGENHPPELFAALQQRKVPYILTYSYRPSSPHPCIGFDNGAAFQQIVEHLLSLGHQRFAGIFQPETENDRVKARLDGVRSALTAAGVTMDDDNLMIGPSTMDFGASSFARLMKQSARSRPTAIICGNDNIALGALTAAAEMGLNAPADFSITGFDDLTISSRLSPRLTTMKVDNQEIGILAARQLLAVIDGTSDAPHSIEVHPQMKIRESTGPA</sequence>
<dbReference type="InterPro" id="IPR028082">
    <property type="entry name" value="Peripla_BP_I"/>
</dbReference>
<organism evidence="6 7">
    <name type="scientific">Rhizobium rhizogenes NBRC 13257</name>
    <dbReference type="NCBI Taxonomy" id="1220581"/>
    <lineage>
        <taxon>Bacteria</taxon>
        <taxon>Pseudomonadati</taxon>
        <taxon>Pseudomonadota</taxon>
        <taxon>Alphaproteobacteria</taxon>
        <taxon>Hyphomicrobiales</taxon>
        <taxon>Rhizobiaceae</taxon>
        <taxon>Rhizobium/Agrobacterium group</taxon>
        <taxon>Rhizobium</taxon>
    </lineage>
</organism>
<keyword evidence="3" id="KW-0804">Transcription</keyword>
<dbReference type="SUPFAM" id="SSF53822">
    <property type="entry name" value="Periplasmic binding protein-like I"/>
    <property type="match status" value="1"/>
</dbReference>
<dbReference type="SUPFAM" id="SSF47413">
    <property type="entry name" value="lambda repressor-like DNA-binding domains"/>
    <property type="match status" value="1"/>
</dbReference>